<evidence type="ECO:0000259" key="4">
    <source>
        <dbReference type="Pfam" id="PF00685"/>
    </source>
</evidence>
<dbReference type="AlphaFoldDB" id="A0AAJ7XFJ9"/>
<keyword evidence="5" id="KW-1185">Reference proteome</keyword>
<dbReference type="SUPFAM" id="SSF52540">
    <property type="entry name" value="P-loop containing nucleoside triphosphate hydrolases"/>
    <property type="match status" value="1"/>
</dbReference>
<dbReference type="RefSeq" id="XP_032832490.1">
    <property type="nucleotide sequence ID" value="XM_032976599.1"/>
</dbReference>
<dbReference type="InterPro" id="IPR000863">
    <property type="entry name" value="Sulfotransferase_dom"/>
</dbReference>
<dbReference type="KEGG" id="pmrn:116955486"/>
<dbReference type="Proteomes" id="UP001318040">
    <property type="component" value="Chromosome 60"/>
</dbReference>
<name>A0AAJ7XFJ9_PETMA</name>
<dbReference type="InterPro" id="IPR027417">
    <property type="entry name" value="P-loop_NTPase"/>
</dbReference>
<evidence type="ECO:0000256" key="1">
    <source>
        <dbReference type="ARBA" id="ARBA00005771"/>
    </source>
</evidence>
<protein>
    <recommendedName>
        <fullName evidence="3">Sulfotransferase</fullName>
        <ecNumber evidence="3">2.8.2.-</ecNumber>
    </recommendedName>
</protein>
<sequence>MMMMMAQSMTTFLTRARIPAGRETQREREGGARIEQSRLPYRQLTAFPEPRVRSQRQRLRTVGRGDVSAVESVKSAAIATAATAAMAAQHLEVKTSAVIEAFNNVLEESEKLPEDKKLSVVDGIKYPRLLQADTLKLLPGFAARPDDILLVTYPKSGCNWVSRLLQSMLYLAHPALEEAMKENIHLPLLEFGPPGKMKDLDAAPSPRLFVTHLSDLIPKGFFECGCKVVLVFREPKDTAVSFYHFYNNNPGLPSVGSWDEFFRMFMEGDVAWGSYFDHVKYWSKRWEDKNILTSTYEELKADLPGELQKMSTFLGLGLSREQISDVADNGTFSAMKAKAEADNLKFGKVVFRKGEVGDWNNHFSEEQRVELEAKYVETLVGTSLATRLNY</sequence>
<reference evidence="6" key="1">
    <citation type="submission" date="2025-08" db="UniProtKB">
        <authorList>
            <consortium name="RefSeq"/>
        </authorList>
    </citation>
    <scope>IDENTIFICATION</scope>
    <source>
        <tissue evidence="6">Sperm</tissue>
    </source>
</reference>
<accession>A0AAJ7XFJ9</accession>
<evidence type="ECO:0000256" key="2">
    <source>
        <dbReference type="ARBA" id="ARBA00022679"/>
    </source>
</evidence>
<gene>
    <name evidence="6" type="primary">LOC116955486</name>
</gene>
<dbReference type="EC" id="2.8.2.-" evidence="3"/>
<feature type="domain" description="Sulfotransferase" evidence="4">
    <location>
        <begin position="145"/>
        <end position="379"/>
    </location>
</feature>
<evidence type="ECO:0000313" key="6">
    <source>
        <dbReference type="RefSeq" id="XP_032832490.1"/>
    </source>
</evidence>
<dbReference type="GO" id="GO:0008146">
    <property type="term" value="F:sulfotransferase activity"/>
    <property type="evidence" value="ECO:0007669"/>
    <property type="project" value="InterPro"/>
</dbReference>
<dbReference type="Pfam" id="PF00685">
    <property type="entry name" value="Sulfotransfer_1"/>
    <property type="match status" value="1"/>
</dbReference>
<keyword evidence="2 3" id="KW-0808">Transferase</keyword>
<proteinExistence type="inferred from homology"/>
<evidence type="ECO:0000313" key="5">
    <source>
        <dbReference type="Proteomes" id="UP001318040"/>
    </source>
</evidence>
<comment type="similarity">
    <text evidence="1 3">Belongs to the sulfotransferase 1 family.</text>
</comment>
<dbReference type="PANTHER" id="PTHR11783">
    <property type="entry name" value="SULFOTRANSFERASE SULT"/>
    <property type="match status" value="1"/>
</dbReference>
<organism evidence="5 6">
    <name type="scientific">Petromyzon marinus</name>
    <name type="common">Sea lamprey</name>
    <dbReference type="NCBI Taxonomy" id="7757"/>
    <lineage>
        <taxon>Eukaryota</taxon>
        <taxon>Metazoa</taxon>
        <taxon>Chordata</taxon>
        <taxon>Craniata</taxon>
        <taxon>Vertebrata</taxon>
        <taxon>Cyclostomata</taxon>
        <taxon>Hyperoartia</taxon>
        <taxon>Petromyzontiformes</taxon>
        <taxon>Petromyzontidae</taxon>
        <taxon>Petromyzon</taxon>
    </lineage>
</organism>
<evidence type="ECO:0000256" key="3">
    <source>
        <dbReference type="RuleBase" id="RU361155"/>
    </source>
</evidence>
<dbReference type="Gene3D" id="3.40.50.300">
    <property type="entry name" value="P-loop containing nucleotide triphosphate hydrolases"/>
    <property type="match status" value="1"/>
</dbReference>